<dbReference type="OrthoDB" id="10566686at2759"/>
<keyword evidence="3" id="KW-1185">Reference proteome</keyword>
<gene>
    <name evidence="2" type="ORF">SKAU_G00337990</name>
</gene>
<feature type="region of interest" description="Disordered" evidence="1">
    <location>
        <begin position="42"/>
        <end position="140"/>
    </location>
</feature>
<name>A0A9Q1EMH0_SYNKA</name>
<evidence type="ECO:0000256" key="1">
    <source>
        <dbReference type="SAM" id="MobiDB-lite"/>
    </source>
</evidence>
<evidence type="ECO:0000313" key="2">
    <source>
        <dbReference type="EMBL" id="KAJ8341508.1"/>
    </source>
</evidence>
<dbReference type="AlphaFoldDB" id="A0A9Q1EMH0"/>
<sequence length="140" mass="16270">MQWRHTPRLDLGVSHGKMFPEFRSQARTAHLCLPVPITAARHRHEARHVGRSPSPSDQTRFTRMHKQHAASTRSSFRRRATFFTRRTGKASRSWPSSRQRRVWAVTPPRRKHLCKRGRGTARPRGPQTERRSLEPPKGAL</sequence>
<evidence type="ECO:0000313" key="3">
    <source>
        <dbReference type="Proteomes" id="UP001152622"/>
    </source>
</evidence>
<accession>A0A9Q1EMH0</accession>
<proteinExistence type="predicted"/>
<dbReference type="EMBL" id="JAINUF010000015">
    <property type="protein sequence ID" value="KAJ8341508.1"/>
    <property type="molecule type" value="Genomic_DNA"/>
</dbReference>
<comment type="caution">
    <text evidence="2">The sequence shown here is derived from an EMBL/GenBank/DDBJ whole genome shotgun (WGS) entry which is preliminary data.</text>
</comment>
<protein>
    <submittedName>
        <fullName evidence="2">Uncharacterized protein</fullName>
    </submittedName>
</protein>
<feature type="compositionally biased region" description="Basic residues" evidence="1">
    <location>
        <begin position="108"/>
        <end position="121"/>
    </location>
</feature>
<reference evidence="2" key="1">
    <citation type="journal article" date="2023" name="Science">
        <title>Genome structures resolve the early diversification of teleost fishes.</title>
        <authorList>
            <person name="Parey E."/>
            <person name="Louis A."/>
            <person name="Montfort J."/>
            <person name="Bouchez O."/>
            <person name="Roques C."/>
            <person name="Iampietro C."/>
            <person name="Lluch J."/>
            <person name="Castinel A."/>
            <person name="Donnadieu C."/>
            <person name="Desvignes T."/>
            <person name="Floi Bucao C."/>
            <person name="Jouanno E."/>
            <person name="Wen M."/>
            <person name="Mejri S."/>
            <person name="Dirks R."/>
            <person name="Jansen H."/>
            <person name="Henkel C."/>
            <person name="Chen W.J."/>
            <person name="Zahm M."/>
            <person name="Cabau C."/>
            <person name="Klopp C."/>
            <person name="Thompson A.W."/>
            <person name="Robinson-Rechavi M."/>
            <person name="Braasch I."/>
            <person name="Lecointre G."/>
            <person name="Bobe J."/>
            <person name="Postlethwait J.H."/>
            <person name="Berthelot C."/>
            <person name="Roest Crollius H."/>
            <person name="Guiguen Y."/>
        </authorList>
    </citation>
    <scope>NUCLEOTIDE SEQUENCE</scope>
    <source>
        <strain evidence="2">WJC10195</strain>
    </source>
</reference>
<dbReference type="Proteomes" id="UP001152622">
    <property type="component" value="Chromosome 15"/>
</dbReference>
<organism evidence="2 3">
    <name type="scientific">Synaphobranchus kaupii</name>
    <name type="common">Kaup's arrowtooth eel</name>
    <dbReference type="NCBI Taxonomy" id="118154"/>
    <lineage>
        <taxon>Eukaryota</taxon>
        <taxon>Metazoa</taxon>
        <taxon>Chordata</taxon>
        <taxon>Craniata</taxon>
        <taxon>Vertebrata</taxon>
        <taxon>Euteleostomi</taxon>
        <taxon>Actinopterygii</taxon>
        <taxon>Neopterygii</taxon>
        <taxon>Teleostei</taxon>
        <taxon>Anguilliformes</taxon>
        <taxon>Synaphobranchidae</taxon>
        <taxon>Synaphobranchus</taxon>
    </lineage>
</organism>